<sequence>MAIRIMFSPCLANLAEQPWSFTSDTEARRLVRSRRGIDLAI</sequence>
<comment type="caution">
    <text evidence="1">The sequence shown here is derived from an EMBL/GenBank/DDBJ whole genome shotgun (WGS) entry which is preliminary data.</text>
</comment>
<name>A0A094YK46_9BACT</name>
<evidence type="ECO:0000313" key="1">
    <source>
        <dbReference type="EMBL" id="KGA93546.1"/>
    </source>
</evidence>
<dbReference type="AlphaFoldDB" id="A0A094YK46"/>
<organism evidence="1 2">
    <name type="scientific">Leptospirillum ferriphilum</name>
    <dbReference type="NCBI Taxonomy" id="178606"/>
    <lineage>
        <taxon>Bacteria</taxon>
        <taxon>Pseudomonadati</taxon>
        <taxon>Nitrospirota</taxon>
        <taxon>Nitrospiria</taxon>
        <taxon>Nitrospirales</taxon>
        <taxon>Nitrospiraceae</taxon>
        <taxon>Leptospirillum</taxon>
    </lineage>
</organism>
<gene>
    <name evidence="1" type="ORF">LptCag_0159</name>
</gene>
<reference evidence="1 2" key="1">
    <citation type="submission" date="2014-06" db="EMBL/GenBank/DDBJ databases">
        <title>Draft genome sequence of iron oxidizing acidophile Leptospirillum ferriphilum DSM14647.</title>
        <authorList>
            <person name="Cardenas J.P."/>
            <person name="Lazcano M."/>
            <person name="Ossandon F.J."/>
            <person name="Corbett M."/>
            <person name="Holmes D.S."/>
            <person name="Watkin E."/>
        </authorList>
    </citation>
    <scope>NUCLEOTIDE SEQUENCE [LARGE SCALE GENOMIC DNA]</scope>
    <source>
        <strain evidence="1 2">DSM 14647</strain>
    </source>
</reference>
<protein>
    <submittedName>
        <fullName evidence="1">Uncharacterized protein</fullName>
    </submittedName>
</protein>
<dbReference type="EMBL" id="JPGK01000006">
    <property type="protein sequence ID" value="KGA93546.1"/>
    <property type="molecule type" value="Genomic_DNA"/>
</dbReference>
<proteinExistence type="predicted"/>
<dbReference type="PATRIC" id="fig|178606.4.peg.1758"/>
<evidence type="ECO:0000313" key="2">
    <source>
        <dbReference type="Proteomes" id="UP000029452"/>
    </source>
</evidence>
<accession>A0A094YK46</accession>
<dbReference type="Proteomes" id="UP000029452">
    <property type="component" value="Unassembled WGS sequence"/>
</dbReference>